<dbReference type="NCBIfam" id="NF005559">
    <property type="entry name" value="PRK07231.1"/>
    <property type="match status" value="1"/>
</dbReference>
<dbReference type="InterPro" id="IPR002347">
    <property type="entry name" value="SDR_fam"/>
</dbReference>
<gene>
    <name evidence="3" type="ORF">A3G46_01520</name>
</gene>
<dbReference type="Proteomes" id="UP000177276">
    <property type="component" value="Unassembled WGS sequence"/>
</dbReference>
<comment type="similarity">
    <text evidence="1">Belongs to the short-chain dehydrogenases/reductases (SDR) family.</text>
</comment>
<evidence type="ECO:0000256" key="2">
    <source>
        <dbReference type="ARBA" id="ARBA00023002"/>
    </source>
</evidence>
<dbReference type="PROSITE" id="PS00061">
    <property type="entry name" value="ADH_SHORT"/>
    <property type="match status" value="1"/>
</dbReference>
<dbReference type="EMBL" id="MHWS01000022">
    <property type="protein sequence ID" value="OHB11773.1"/>
    <property type="molecule type" value="Genomic_DNA"/>
</dbReference>
<dbReference type="GO" id="GO:0048038">
    <property type="term" value="F:quinone binding"/>
    <property type="evidence" value="ECO:0007669"/>
    <property type="project" value="TreeGrafter"/>
</dbReference>
<evidence type="ECO:0000256" key="1">
    <source>
        <dbReference type="ARBA" id="ARBA00006484"/>
    </source>
</evidence>
<dbReference type="SUPFAM" id="SSF51735">
    <property type="entry name" value="NAD(P)-binding Rossmann-fold domains"/>
    <property type="match status" value="1"/>
</dbReference>
<name>A0A1G2UQW9_9BACT</name>
<dbReference type="FunFam" id="3.40.50.720:FF:000084">
    <property type="entry name" value="Short-chain dehydrogenase reductase"/>
    <property type="match status" value="1"/>
</dbReference>
<protein>
    <recommendedName>
        <fullName evidence="5">2-deoxy-D-gluconate 3-dehydrogenase</fullName>
    </recommendedName>
</protein>
<dbReference type="GO" id="GO:0016616">
    <property type="term" value="F:oxidoreductase activity, acting on the CH-OH group of donors, NAD or NADP as acceptor"/>
    <property type="evidence" value="ECO:0007669"/>
    <property type="project" value="TreeGrafter"/>
</dbReference>
<evidence type="ECO:0008006" key="5">
    <source>
        <dbReference type="Google" id="ProtNLM"/>
    </source>
</evidence>
<evidence type="ECO:0000313" key="4">
    <source>
        <dbReference type="Proteomes" id="UP000177276"/>
    </source>
</evidence>
<dbReference type="InterPro" id="IPR020904">
    <property type="entry name" value="Sc_DH/Rdtase_CS"/>
</dbReference>
<organism evidence="3 4">
    <name type="scientific">Candidatus Zambryskibacteria bacterium RIFCSPLOWO2_12_FULL_39_16</name>
    <dbReference type="NCBI Taxonomy" id="1802775"/>
    <lineage>
        <taxon>Bacteria</taxon>
        <taxon>Candidatus Zambryskiibacteriota</taxon>
    </lineage>
</organism>
<sequence>MSSMLQEQFSLKNKVCIITGSGKGIGRETAKLFCASGAKLALMTRNDDDLLTLKKEAGFEDGRMLYFCGDVSNEQEVVEFVKQTIDRFKKIDVLINNAGMRFRKRFLDTTTEDWNKIINTNLNSVYYFCREVGRYMVSVKRGKIVNIASIIGTLGLPELAAYGTSKGGMITLTKCLATEWSEYNINVNAIAPGFCETSYAENFKKKTDLYKFTLDRTPQGKWGSSLDVANACLFLSSDASKYITGETLNVDGGWSAW</sequence>
<dbReference type="Pfam" id="PF13561">
    <property type="entry name" value="adh_short_C2"/>
    <property type="match status" value="1"/>
</dbReference>
<dbReference type="InterPro" id="IPR036291">
    <property type="entry name" value="NAD(P)-bd_dom_sf"/>
</dbReference>
<dbReference type="PRINTS" id="PR00080">
    <property type="entry name" value="SDRFAMILY"/>
</dbReference>
<comment type="caution">
    <text evidence="3">The sequence shown here is derived from an EMBL/GenBank/DDBJ whole genome shotgun (WGS) entry which is preliminary data.</text>
</comment>
<evidence type="ECO:0000313" key="3">
    <source>
        <dbReference type="EMBL" id="OHB11773.1"/>
    </source>
</evidence>
<dbReference type="AlphaFoldDB" id="A0A1G2UQW9"/>
<dbReference type="Gene3D" id="3.40.50.720">
    <property type="entry name" value="NAD(P)-binding Rossmann-like Domain"/>
    <property type="match status" value="1"/>
</dbReference>
<accession>A0A1G2UQW9</accession>
<dbReference type="PANTHER" id="PTHR42760:SF133">
    <property type="entry name" value="3-OXOACYL-[ACYL-CARRIER-PROTEIN] REDUCTASE"/>
    <property type="match status" value="1"/>
</dbReference>
<dbReference type="PANTHER" id="PTHR42760">
    <property type="entry name" value="SHORT-CHAIN DEHYDROGENASES/REDUCTASES FAMILY MEMBER"/>
    <property type="match status" value="1"/>
</dbReference>
<keyword evidence="2" id="KW-0560">Oxidoreductase</keyword>
<proteinExistence type="inferred from homology"/>
<dbReference type="CDD" id="cd05233">
    <property type="entry name" value="SDR_c"/>
    <property type="match status" value="1"/>
</dbReference>
<dbReference type="GO" id="GO:0006633">
    <property type="term" value="P:fatty acid biosynthetic process"/>
    <property type="evidence" value="ECO:0007669"/>
    <property type="project" value="TreeGrafter"/>
</dbReference>
<dbReference type="PRINTS" id="PR00081">
    <property type="entry name" value="GDHRDH"/>
</dbReference>
<reference evidence="3 4" key="1">
    <citation type="journal article" date="2016" name="Nat. Commun.">
        <title>Thousands of microbial genomes shed light on interconnected biogeochemical processes in an aquifer system.</title>
        <authorList>
            <person name="Anantharaman K."/>
            <person name="Brown C.T."/>
            <person name="Hug L.A."/>
            <person name="Sharon I."/>
            <person name="Castelle C.J."/>
            <person name="Probst A.J."/>
            <person name="Thomas B.C."/>
            <person name="Singh A."/>
            <person name="Wilkins M.J."/>
            <person name="Karaoz U."/>
            <person name="Brodie E.L."/>
            <person name="Williams K.H."/>
            <person name="Hubbard S.S."/>
            <person name="Banfield J.F."/>
        </authorList>
    </citation>
    <scope>NUCLEOTIDE SEQUENCE [LARGE SCALE GENOMIC DNA]</scope>
</reference>